<dbReference type="GO" id="GO:0006355">
    <property type="term" value="P:regulation of DNA-templated transcription"/>
    <property type="evidence" value="ECO:0007669"/>
    <property type="project" value="InterPro"/>
</dbReference>
<dbReference type="Gene3D" id="6.10.250.980">
    <property type="match status" value="1"/>
</dbReference>
<keyword evidence="3" id="KW-1185">Reference proteome</keyword>
<organism evidence="2 3">
    <name type="scientific">Pomacea canaliculata</name>
    <name type="common">Golden apple snail</name>
    <dbReference type="NCBI Taxonomy" id="400727"/>
    <lineage>
        <taxon>Eukaryota</taxon>
        <taxon>Metazoa</taxon>
        <taxon>Spiralia</taxon>
        <taxon>Lophotrochozoa</taxon>
        <taxon>Mollusca</taxon>
        <taxon>Gastropoda</taxon>
        <taxon>Caenogastropoda</taxon>
        <taxon>Architaenioglossa</taxon>
        <taxon>Ampullarioidea</taxon>
        <taxon>Ampullariidae</taxon>
        <taxon>Pomacea</taxon>
    </lineage>
</organism>
<evidence type="ECO:0000313" key="3">
    <source>
        <dbReference type="Proteomes" id="UP000245119"/>
    </source>
</evidence>
<comment type="caution">
    <text evidence="2">The sequence shown here is derived from an EMBL/GenBank/DDBJ whole genome shotgun (WGS) entry which is preliminary data.</text>
</comment>
<protein>
    <recommendedName>
        <fullName evidence="1">Orange domain-containing protein</fullName>
    </recommendedName>
</protein>
<feature type="domain" description="Orange" evidence="1">
    <location>
        <begin position="154"/>
        <end position="189"/>
    </location>
</feature>
<evidence type="ECO:0000259" key="1">
    <source>
        <dbReference type="PROSITE" id="PS51054"/>
    </source>
</evidence>
<dbReference type="SUPFAM" id="SSF158457">
    <property type="entry name" value="Orange domain-like"/>
    <property type="match status" value="1"/>
</dbReference>
<dbReference type="EMBL" id="PZQS01000001">
    <property type="protein sequence ID" value="PVD37529.1"/>
    <property type="molecule type" value="Genomic_DNA"/>
</dbReference>
<dbReference type="PROSITE" id="PS51054">
    <property type="entry name" value="ORANGE"/>
    <property type="match status" value="1"/>
</dbReference>
<dbReference type="AlphaFoldDB" id="A0A2T7PVU2"/>
<dbReference type="InterPro" id="IPR003650">
    <property type="entry name" value="Orange_dom"/>
</dbReference>
<name>A0A2T7PVU2_POMCA</name>
<proteinExistence type="predicted"/>
<sequence length="253" mass="27878">MTVEYLRAVQATEIGIRFENGKSLTVVGHMTSQAHLMAFMTLLRHWIFLLLLPGLGKPAPFVMWRRVPSLSAVTAWRLVHASVALPRRVSHVLRAPATCCCRRICEISWRGEDWEQKHRVAAGACGDQTRLLSPAMSLREWFSADIWSDFAHHYQSGYGECLREVVKYMADVEGVSMSDARCIRLVSFLQNRFTPETQSACAAASSCAGSVGSATGSGICVAAGSGSVVVNHGKRQCPRWERGAVFRRRGVPG</sequence>
<dbReference type="GO" id="GO:0003677">
    <property type="term" value="F:DNA binding"/>
    <property type="evidence" value="ECO:0007669"/>
    <property type="project" value="InterPro"/>
</dbReference>
<gene>
    <name evidence="2" type="ORF">C0Q70_00123</name>
</gene>
<dbReference type="SMART" id="SM00511">
    <property type="entry name" value="ORANGE"/>
    <property type="match status" value="1"/>
</dbReference>
<accession>A0A2T7PVU2</accession>
<dbReference type="Pfam" id="PF07527">
    <property type="entry name" value="Hairy_orange"/>
    <property type="match status" value="1"/>
</dbReference>
<dbReference type="OrthoDB" id="6371181at2759"/>
<reference evidence="2 3" key="1">
    <citation type="submission" date="2018-04" db="EMBL/GenBank/DDBJ databases">
        <title>The genome of golden apple snail Pomacea canaliculata provides insight into stress tolerance and invasive adaptation.</title>
        <authorList>
            <person name="Liu C."/>
            <person name="Liu B."/>
            <person name="Ren Y."/>
            <person name="Zhang Y."/>
            <person name="Wang H."/>
            <person name="Li S."/>
            <person name="Jiang F."/>
            <person name="Yin L."/>
            <person name="Zhang G."/>
            <person name="Qian W."/>
            <person name="Fan W."/>
        </authorList>
    </citation>
    <scope>NUCLEOTIDE SEQUENCE [LARGE SCALE GENOMIC DNA]</scope>
    <source>
        <strain evidence="2">SZHN2017</strain>
        <tissue evidence="2">Muscle</tissue>
    </source>
</reference>
<evidence type="ECO:0000313" key="2">
    <source>
        <dbReference type="EMBL" id="PVD37529.1"/>
    </source>
</evidence>
<dbReference type="Proteomes" id="UP000245119">
    <property type="component" value="Linkage Group LG1"/>
</dbReference>